<organism evidence="2 3">
    <name type="scientific">Haladaptatus pallidirubidus</name>
    <dbReference type="NCBI Taxonomy" id="1008152"/>
    <lineage>
        <taxon>Archaea</taxon>
        <taxon>Methanobacteriati</taxon>
        <taxon>Methanobacteriota</taxon>
        <taxon>Stenosarchaea group</taxon>
        <taxon>Halobacteria</taxon>
        <taxon>Halobacteriales</taxon>
        <taxon>Haladaptataceae</taxon>
        <taxon>Haladaptatus</taxon>
    </lineage>
</organism>
<sequence length="291" mass="32377">MATNHTQSTTTSDGSTFVLSGFADEIDPNLETQLDVLEDLDIGYFDLRGIDETNVLDLDDNSLERIRDTIDDRGIAISSIGSPIGKIGITDDFEPHKARFERAIKVATFFDVEYIRIFSYYIPEGDDPSKYRGEVMNRMHWKAKRAKEENVTLIHENEKDIYGDTAERCRDILTTVDSPNLRAAFDPANFVEIGVKAYPYAFALLAEYVEYLHVKDAGMGERGEIRPAGEGDGQFDDLVRVLDARGFDGFASLEPHLQYAGPSTGMSGPEGFQTAANAFRSVLTEAGVDYE</sequence>
<accession>A0AAV3UJ20</accession>
<name>A0AAV3UJ20_9EURY</name>
<dbReference type="InterPro" id="IPR036237">
    <property type="entry name" value="Xyl_isomerase-like_sf"/>
</dbReference>
<proteinExistence type="predicted"/>
<reference evidence="2 3" key="1">
    <citation type="journal article" date="2019" name="Int. J. Syst. Evol. Microbiol.">
        <title>The Global Catalogue of Microorganisms (GCM) 10K type strain sequencing project: providing services to taxonomists for standard genome sequencing and annotation.</title>
        <authorList>
            <consortium name="The Broad Institute Genomics Platform"/>
            <consortium name="The Broad Institute Genome Sequencing Center for Infectious Disease"/>
            <person name="Wu L."/>
            <person name="Ma J."/>
        </authorList>
    </citation>
    <scope>NUCLEOTIDE SEQUENCE [LARGE SCALE GENOMIC DNA]</scope>
    <source>
        <strain evidence="2 3">JCM 17504</strain>
    </source>
</reference>
<evidence type="ECO:0000313" key="3">
    <source>
        <dbReference type="Proteomes" id="UP001501729"/>
    </source>
</evidence>
<dbReference type="InterPro" id="IPR050312">
    <property type="entry name" value="IolE/XylAMocC-like"/>
</dbReference>
<evidence type="ECO:0000313" key="2">
    <source>
        <dbReference type="EMBL" id="GAA5052962.1"/>
    </source>
</evidence>
<evidence type="ECO:0000259" key="1">
    <source>
        <dbReference type="Pfam" id="PF01261"/>
    </source>
</evidence>
<protein>
    <submittedName>
        <fullName evidence="2">Sugar phosphate isomerase/epimerase</fullName>
    </submittedName>
</protein>
<dbReference type="GeneID" id="68616978"/>
<dbReference type="Gene3D" id="3.20.20.150">
    <property type="entry name" value="Divalent-metal-dependent TIM barrel enzymes"/>
    <property type="match status" value="1"/>
</dbReference>
<dbReference type="Proteomes" id="UP001501729">
    <property type="component" value="Unassembled WGS sequence"/>
</dbReference>
<keyword evidence="3" id="KW-1185">Reference proteome</keyword>
<dbReference type="SUPFAM" id="SSF51658">
    <property type="entry name" value="Xylose isomerase-like"/>
    <property type="match status" value="1"/>
</dbReference>
<dbReference type="Pfam" id="PF01261">
    <property type="entry name" value="AP_endonuc_2"/>
    <property type="match status" value="1"/>
</dbReference>
<keyword evidence="2" id="KW-0413">Isomerase</keyword>
<dbReference type="PANTHER" id="PTHR12110:SF53">
    <property type="entry name" value="BLR5974 PROTEIN"/>
    <property type="match status" value="1"/>
</dbReference>
<dbReference type="RefSeq" id="WP_227778233.1">
    <property type="nucleotide sequence ID" value="NZ_BAABKX010000013.1"/>
</dbReference>
<feature type="domain" description="Xylose isomerase-like TIM barrel" evidence="1">
    <location>
        <begin position="38"/>
        <end position="267"/>
    </location>
</feature>
<comment type="caution">
    <text evidence="2">The sequence shown here is derived from an EMBL/GenBank/DDBJ whole genome shotgun (WGS) entry which is preliminary data.</text>
</comment>
<dbReference type="AlphaFoldDB" id="A0AAV3UJ20"/>
<dbReference type="EMBL" id="BAABKX010000013">
    <property type="protein sequence ID" value="GAA5052962.1"/>
    <property type="molecule type" value="Genomic_DNA"/>
</dbReference>
<dbReference type="GO" id="GO:0016853">
    <property type="term" value="F:isomerase activity"/>
    <property type="evidence" value="ECO:0007669"/>
    <property type="project" value="UniProtKB-KW"/>
</dbReference>
<gene>
    <name evidence="2" type="ORF">GCM10025751_29680</name>
</gene>
<dbReference type="InterPro" id="IPR013022">
    <property type="entry name" value="Xyl_isomerase-like_TIM-brl"/>
</dbReference>
<dbReference type="PANTHER" id="PTHR12110">
    <property type="entry name" value="HYDROXYPYRUVATE ISOMERASE"/>
    <property type="match status" value="1"/>
</dbReference>